<feature type="domain" description="Anti-sigma K factor RskA C-terminal" evidence="2">
    <location>
        <begin position="145"/>
        <end position="283"/>
    </location>
</feature>
<evidence type="ECO:0000259" key="2">
    <source>
        <dbReference type="Pfam" id="PF10099"/>
    </source>
</evidence>
<feature type="compositionally biased region" description="Polar residues" evidence="1">
    <location>
        <begin position="73"/>
        <end position="83"/>
    </location>
</feature>
<feature type="compositionally biased region" description="Low complexity" evidence="1">
    <location>
        <begin position="84"/>
        <end position="106"/>
    </location>
</feature>
<evidence type="ECO:0000313" key="3">
    <source>
        <dbReference type="EMBL" id="PZO56075.1"/>
    </source>
</evidence>
<evidence type="ECO:0000313" key="4">
    <source>
        <dbReference type="Proteomes" id="UP000249794"/>
    </source>
</evidence>
<dbReference type="InterPro" id="IPR051474">
    <property type="entry name" value="Anti-sigma-K/W_factor"/>
</dbReference>
<dbReference type="AlphaFoldDB" id="A0A2W4ZCX2"/>
<reference evidence="3 4" key="2">
    <citation type="submission" date="2018-06" db="EMBL/GenBank/DDBJ databases">
        <title>Metagenomic assembly of (sub)arctic Cyanobacteria and their associated microbiome from non-axenic cultures.</title>
        <authorList>
            <person name="Baurain D."/>
        </authorList>
    </citation>
    <scope>NUCLEOTIDE SEQUENCE [LARGE SCALE GENOMIC DNA]</scope>
    <source>
        <strain evidence="3">ULC027bin1</strain>
    </source>
</reference>
<reference evidence="4" key="1">
    <citation type="submission" date="2018-04" db="EMBL/GenBank/DDBJ databases">
        <authorList>
            <person name="Cornet L."/>
        </authorList>
    </citation>
    <scope>NUCLEOTIDE SEQUENCE [LARGE SCALE GENOMIC DNA]</scope>
</reference>
<evidence type="ECO:0000256" key="1">
    <source>
        <dbReference type="SAM" id="MobiDB-lite"/>
    </source>
</evidence>
<dbReference type="PANTHER" id="PTHR37461:SF1">
    <property type="entry name" value="ANTI-SIGMA-K FACTOR RSKA"/>
    <property type="match status" value="1"/>
</dbReference>
<dbReference type="Pfam" id="PF10099">
    <property type="entry name" value="RskA_C"/>
    <property type="match status" value="1"/>
</dbReference>
<accession>A0A2W4ZCX2</accession>
<dbReference type="InterPro" id="IPR018764">
    <property type="entry name" value="RskA_C"/>
</dbReference>
<dbReference type="Proteomes" id="UP000249794">
    <property type="component" value="Unassembled WGS sequence"/>
</dbReference>
<dbReference type="GO" id="GO:0005886">
    <property type="term" value="C:plasma membrane"/>
    <property type="evidence" value="ECO:0007669"/>
    <property type="project" value="InterPro"/>
</dbReference>
<organism evidence="3 4">
    <name type="scientific">Phormidesmis priestleyi</name>
    <dbReference type="NCBI Taxonomy" id="268141"/>
    <lineage>
        <taxon>Bacteria</taxon>
        <taxon>Bacillati</taxon>
        <taxon>Cyanobacteriota</taxon>
        <taxon>Cyanophyceae</taxon>
        <taxon>Leptolyngbyales</taxon>
        <taxon>Leptolyngbyaceae</taxon>
        <taxon>Phormidesmis</taxon>
    </lineage>
</organism>
<dbReference type="PANTHER" id="PTHR37461">
    <property type="entry name" value="ANTI-SIGMA-K FACTOR RSKA"/>
    <property type="match status" value="1"/>
</dbReference>
<gene>
    <name evidence="3" type="ORF">DCF15_09485</name>
</gene>
<dbReference type="GO" id="GO:0006417">
    <property type="term" value="P:regulation of translation"/>
    <property type="evidence" value="ECO:0007669"/>
    <property type="project" value="TreeGrafter"/>
</dbReference>
<dbReference type="GO" id="GO:0016989">
    <property type="term" value="F:sigma factor antagonist activity"/>
    <property type="evidence" value="ECO:0007669"/>
    <property type="project" value="TreeGrafter"/>
</dbReference>
<sequence length="300" mass="31342">MISLAEQQNLSAGYVLGDLSLEESRLLDQLLTDNPSLQNEIAALQHSLEQVYGEEIPVPASLKSRVLAASTQITNPAPDSSPTSVSEISDSGSNSVSDSSPTSVSNSPILSPALIVDARARFGARFSSRFTGSAAQRALSGLGIVAACAALALSIQNYSLKQQLQQLQASLIEQPNSRVNQTLALSLEPTNASQTGAVEVIVNPSQLTAQLTAADLPPLPADQVYALWTVVAENAPVTADSKNAILTAAFTIDGAGNQSEQIPLPSVFQNQAVVVAIAITIEDATAPQLHQSSPILVQRL</sequence>
<protein>
    <recommendedName>
        <fullName evidence="2">Anti-sigma K factor RskA C-terminal domain-containing protein</fullName>
    </recommendedName>
</protein>
<dbReference type="EMBL" id="QBMP01000081">
    <property type="protein sequence ID" value="PZO56075.1"/>
    <property type="molecule type" value="Genomic_DNA"/>
</dbReference>
<feature type="region of interest" description="Disordered" evidence="1">
    <location>
        <begin position="73"/>
        <end position="106"/>
    </location>
</feature>
<proteinExistence type="predicted"/>
<name>A0A2W4ZCX2_9CYAN</name>
<comment type="caution">
    <text evidence="3">The sequence shown here is derived from an EMBL/GenBank/DDBJ whole genome shotgun (WGS) entry which is preliminary data.</text>
</comment>